<comment type="caution">
    <text evidence="1">The sequence shown here is derived from an EMBL/GenBank/DDBJ whole genome shotgun (WGS) entry which is preliminary data.</text>
</comment>
<keyword evidence="2" id="KW-1185">Reference proteome</keyword>
<sequence>MDLFAPLDALRAFTWEKLWIKHPEDPALDELILRGSVLVVWSDYYVGEEHKGPLWFYLGRTGDCPAETVLVARWVEMGQTSRDPESEYREALEEILRTSRVTELACKTGGLSELNALAEAIDDLTFPATLKCDDYLYRPGERLPAFVFRLFGGGGRSTKMLGGVDCGEGEAHGNLLAWYARAMKVLAKLRKAVEEERLPWGWCSLATEDGLTFLEKRPPHSPIDWEVDLWRGLTWEPAKP</sequence>
<protein>
    <submittedName>
        <fullName evidence="1">Uncharacterized protein</fullName>
    </submittedName>
</protein>
<evidence type="ECO:0000313" key="2">
    <source>
        <dbReference type="Proteomes" id="UP000027284"/>
    </source>
</evidence>
<gene>
    <name evidence="1" type="ORF">EG19_09380</name>
</gene>
<proteinExistence type="predicted"/>
<evidence type="ECO:0000313" key="1">
    <source>
        <dbReference type="EMBL" id="KDA52859.1"/>
    </source>
</evidence>
<dbReference type="AlphaFoldDB" id="A0A062XU35"/>
<dbReference type="STRING" id="1312852.EG19_09380"/>
<organism evidence="1 2">
    <name type="scientific">Thermoanaerobaculum aquaticum</name>
    <dbReference type="NCBI Taxonomy" id="1312852"/>
    <lineage>
        <taxon>Bacteria</taxon>
        <taxon>Pseudomonadati</taxon>
        <taxon>Acidobacteriota</taxon>
        <taxon>Thermoanaerobaculia</taxon>
        <taxon>Thermoanaerobaculales</taxon>
        <taxon>Thermoanaerobaculaceae</taxon>
        <taxon>Thermoanaerobaculum</taxon>
    </lineage>
</organism>
<dbReference type="Proteomes" id="UP000027284">
    <property type="component" value="Unassembled WGS sequence"/>
</dbReference>
<reference evidence="1 2" key="1">
    <citation type="submission" date="2014-04" db="EMBL/GenBank/DDBJ databases">
        <title>The Genome Sequence of Thermoanaerobaculum aquaticum MP-01, The First Cultivated Group 23 Acidobacterium.</title>
        <authorList>
            <person name="Stamps B.W."/>
            <person name="Losey N.A."/>
            <person name="Lawson P.A."/>
            <person name="Stevenson B.S."/>
        </authorList>
    </citation>
    <scope>NUCLEOTIDE SEQUENCE [LARGE SCALE GENOMIC DNA]</scope>
    <source>
        <strain evidence="1 2">MP-01</strain>
    </source>
</reference>
<name>A0A062XU35_9BACT</name>
<accession>A0A062XU35</accession>
<dbReference type="EMBL" id="JMFG01000043">
    <property type="protein sequence ID" value="KDA52859.1"/>
    <property type="molecule type" value="Genomic_DNA"/>
</dbReference>